<protein>
    <submittedName>
        <fullName evidence="2">Pilus assembly protein</fullName>
    </submittedName>
</protein>
<name>A0ABU3KAH0_9BACT</name>
<dbReference type="InterPro" id="IPR012495">
    <property type="entry name" value="TadE-like_dom"/>
</dbReference>
<evidence type="ECO:0000313" key="2">
    <source>
        <dbReference type="EMBL" id="MDT7043454.1"/>
    </source>
</evidence>
<dbReference type="EMBL" id="JAQOUE010000001">
    <property type="protein sequence ID" value="MDT7043454.1"/>
    <property type="molecule type" value="Genomic_DNA"/>
</dbReference>
<dbReference type="Pfam" id="PF07811">
    <property type="entry name" value="TadE"/>
    <property type="match status" value="1"/>
</dbReference>
<reference evidence="2 3" key="1">
    <citation type="journal article" date="2023" name="ISME J.">
        <title>Cultivation and genomic characterization of novel and ubiquitous marine nitrite-oxidizing bacteria from the Nitrospirales.</title>
        <authorList>
            <person name="Mueller A.J."/>
            <person name="Daebeler A."/>
            <person name="Herbold C.W."/>
            <person name="Kirkegaard R.H."/>
            <person name="Daims H."/>
        </authorList>
    </citation>
    <scope>NUCLEOTIDE SEQUENCE [LARGE SCALE GENOMIC DNA]</scope>
    <source>
        <strain evidence="2 3">EB</strain>
    </source>
</reference>
<proteinExistence type="predicted"/>
<accession>A0ABU3KAH0</accession>
<gene>
    <name evidence="2" type="ORF">PPG34_13940</name>
</gene>
<keyword evidence="3" id="KW-1185">Reference proteome</keyword>
<evidence type="ECO:0000259" key="1">
    <source>
        <dbReference type="Pfam" id="PF07811"/>
    </source>
</evidence>
<comment type="caution">
    <text evidence="2">The sequence shown here is derived from an EMBL/GenBank/DDBJ whole genome shotgun (WGS) entry which is preliminary data.</text>
</comment>
<sequence>MKISRLQQQEGLATLEFSMMATVLLTLAWAVIEFGSLLQAQAVVTNVTREGGSLASRDLKTGPELFLLLERSSSPLEFEQHPHQFKMFLARVQAGISSESPDPTCTVYEHGALNSPNVVSPATHPHCGLTPALYEWLQFKEQAQASAVPQLTVVSVYYAHQPLTPLDGFLSLKENGGLLTVDLDQDSVKDSILIQSQAIF</sequence>
<dbReference type="Proteomes" id="UP001250932">
    <property type="component" value="Unassembled WGS sequence"/>
</dbReference>
<organism evidence="2 3">
    <name type="scientific">Candidatus Nitronereus thalassa</name>
    <dbReference type="NCBI Taxonomy" id="3020898"/>
    <lineage>
        <taxon>Bacteria</taxon>
        <taxon>Pseudomonadati</taxon>
        <taxon>Nitrospirota</taxon>
        <taxon>Nitrospiria</taxon>
        <taxon>Nitrospirales</taxon>
        <taxon>Nitrospiraceae</taxon>
        <taxon>Candidatus Nitronereus</taxon>
    </lineage>
</organism>
<feature type="domain" description="TadE-like" evidence="1">
    <location>
        <begin position="11"/>
        <end position="51"/>
    </location>
</feature>
<dbReference type="RefSeq" id="WP_313834021.1">
    <property type="nucleotide sequence ID" value="NZ_JAQOUE010000001.1"/>
</dbReference>
<evidence type="ECO:0000313" key="3">
    <source>
        <dbReference type="Proteomes" id="UP001250932"/>
    </source>
</evidence>